<evidence type="ECO:0008006" key="4">
    <source>
        <dbReference type="Google" id="ProtNLM"/>
    </source>
</evidence>
<accession>A0ABT5EJ44</accession>
<dbReference type="EMBL" id="JAQNDO010000001">
    <property type="protein sequence ID" value="MDC0741848.1"/>
    <property type="molecule type" value="Genomic_DNA"/>
</dbReference>
<evidence type="ECO:0000313" key="2">
    <source>
        <dbReference type="EMBL" id="MDC0741848.1"/>
    </source>
</evidence>
<reference evidence="2 3" key="1">
    <citation type="submission" date="2022-11" db="EMBL/GenBank/DDBJ databases">
        <title>Minimal conservation of predation-associated metabolite biosynthetic gene clusters underscores biosynthetic potential of Myxococcota including descriptions for ten novel species: Archangium lansinium sp. nov., Myxococcus landrumus sp. nov., Nannocystis bai.</title>
        <authorList>
            <person name="Ahearne A."/>
            <person name="Stevens C."/>
            <person name="Dowd S."/>
        </authorList>
    </citation>
    <scope>NUCLEOTIDE SEQUENCE [LARGE SCALE GENOMIC DNA]</scope>
    <source>
        <strain evidence="2 3">RJM3</strain>
    </source>
</reference>
<proteinExistence type="predicted"/>
<keyword evidence="3" id="KW-1185">Reference proteome</keyword>
<gene>
    <name evidence="2" type="ORF">POL67_10855</name>
</gene>
<dbReference type="RefSeq" id="WP_271917178.1">
    <property type="nucleotide sequence ID" value="NZ_JAQNDO010000001.1"/>
</dbReference>
<feature type="chain" id="PRO_5045368423" description="Secreted protein" evidence="1">
    <location>
        <begin position="27"/>
        <end position="192"/>
    </location>
</feature>
<sequence>MERTKARSAAILSLVAALALPTRAHADAVPPAPTSCPPETHGITGHAGTGCAPDTCPLGSQGGVCAGGRPCCLMEVCSTADRNSCVPGQGCVEVRMCVAPGIIRTAGGSGRSFREAVSYVNEDKGCAAGSTQEIVATCMTKTTSGMSAPGRRRGGGICSIDLDGAGDSPALPLAAVGIVCLGAWARRRKPRC</sequence>
<comment type="caution">
    <text evidence="2">The sequence shown here is derived from an EMBL/GenBank/DDBJ whole genome shotgun (WGS) entry which is preliminary data.</text>
</comment>
<dbReference type="Proteomes" id="UP001221411">
    <property type="component" value="Unassembled WGS sequence"/>
</dbReference>
<evidence type="ECO:0000313" key="3">
    <source>
        <dbReference type="Proteomes" id="UP001221411"/>
    </source>
</evidence>
<feature type="signal peptide" evidence="1">
    <location>
        <begin position="1"/>
        <end position="26"/>
    </location>
</feature>
<evidence type="ECO:0000256" key="1">
    <source>
        <dbReference type="SAM" id="SignalP"/>
    </source>
</evidence>
<protein>
    <recommendedName>
        <fullName evidence="4">Secreted protein</fullName>
    </recommendedName>
</protein>
<name>A0ABT5EJ44_9BACT</name>
<organism evidence="2 3">
    <name type="scientific">Polyangium mundeleinium</name>
    <dbReference type="NCBI Taxonomy" id="2995306"/>
    <lineage>
        <taxon>Bacteria</taxon>
        <taxon>Pseudomonadati</taxon>
        <taxon>Myxococcota</taxon>
        <taxon>Polyangia</taxon>
        <taxon>Polyangiales</taxon>
        <taxon>Polyangiaceae</taxon>
        <taxon>Polyangium</taxon>
    </lineage>
</organism>
<keyword evidence="1" id="KW-0732">Signal</keyword>